<dbReference type="InterPro" id="IPR020422">
    <property type="entry name" value="TYR_PHOSPHATASE_DUAL_dom"/>
</dbReference>
<accession>A0AAD7B709</accession>
<dbReference type="FunFam" id="3.90.190.10:FF:000157">
    <property type="entry name" value="Protein-tyrosine phosphatase"/>
    <property type="match status" value="1"/>
</dbReference>
<evidence type="ECO:0000313" key="8">
    <source>
        <dbReference type="EMBL" id="KAJ7611747.1"/>
    </source>
</evidence>
<comment type="caution">
    <text evidence="8">The sequence shown here is derived from an EMBL/GenBank/DDBJ whole genome shotgun (WGS) entry which is preliminary data.</text>
</comment>
<evidence type="ECO:0000256" key="4">
    <source>
        <dbReference type="ARBA" id="ARBA00022912"/>
    </source>
</evidence>
<evidence type="ECO:0000256" key="2">
    <source>
        <dbReference type="ARBA" id="ARBA00013064"/>
    </source>
</evidence>
<evidence type="ECO:0000259" key="6">
    <source>
        <dbReference type="PROSITE" id="PS50054"/>
    </source>
</evidence>
<dbReference type="SUPFAM" id="SSF52799">
    <property type="entry name" value="(Phosphotyrosine protein) phosphatases II"/>
    <property type="match status" value="2"/>
</dbReference>
<evidence type="ECO:0000256" key="5">
    <source>
        <dbReference type="SAM" id="MobiDB-lite"/>
    </source>
</evidence>
<keyword evidence="4" id="KW-0904">Protein phosphatase</keyword>
<organism evidence="8 9">
    <name type="scientific">Roridomyces roridus</name>
    <dbReference type="NCBI Taxonomy" id="1738132"/>
    <lineage>
        <taxon>Eukaryota</taxon>
        <taxon>Fungi</taxon>
        <taxon>Dikarya</taxon>
        <taxon>Basidiomycota</taxon>
        <taxon>Agaricomycotina</taxon>
        <taxon>Agaricomycetes</taxon>
        <taxon>Agaricomycetidae</taxon>
        <taxon>Agaricales</taxon>
        <taxon>Marasmiineae</taxon>
        <taxon>Mycenaceae</taxon>
        <taxon>Roridomyces</taxon>
    </lineage>
</organism>
<feature type="domain" description="Tyrosine specific protein phosphatases" evidence="7">
    <location>
        <begin position="67"/>
        <end position="125"/>
    </location>
</feature>
<dbReference type="Pfam" id="PF00782">
    <property type="entry name" value="DSPc"/>
    <property type="match status" value="2"/>
</dbReference>
<name>A0AAD7B709_9AGAR</name>
<comment type="similarity">
    <text evidence="1">Belongs to the protein-tyrosine phosphatase family. Non-receptor class dual specificity subfamily.</text>
</comment>
<proteinExistence type="inferred from homology"/>
<dbReference type="PROSITE" id="PS50056">
    <property type="entry name" value="TYR_PHOSPHATASE_2"/>
    <property type="match status" value="1"/>
</dbReference>
<keyword evidence="3" id="KW-0378">Hydrolase</keyword>
<dbReference type="PANTHER" id="PTHR45848:SF4">
    <property type="entry name" value="DUAL SPECIFICITY PROTEIN PHOSPHATASE 12"/>
    <property type="match status" value="1"/>
</dbReference>
<dbReference type="GO" id="GO:0008138">
    <property type="term" value="F:protein tyrosine/serine/threonine phosphatase activity"/>
    <property type="evidence" value="ECO:0007669"/>
    <property type="project" value="TreeGrafter"/>
</dbReference>
<gene>
    <name evidence="8" type="ORF">FB45DRAFT_803803</name>
</gene>
<evidence type="ECO:0000256" key="1">
    <source>
        <dbReference type="ARBA" id="ARBA00008601"/>
    </source>
</evidence>
<dbReference type="SMART" id="SM00195">
    <property type="entry name" value="DSPc"/>
    <property type="match status" value="2"/>
</dbReference>
<dbReference type="Proteomes" id="UP001221142">
    <property type="component" value="Unassembled WGS sequence"/>
</dbReference>
<dbReference type="EC" id="3.1.3.48" evidence="2"/>
<reference evidence="8" key="1">
    <citation type="submission" date="2023-03" db="EMBL/GenBank/DDBJ databases">
        <title>Massive genome expansion in bonnet fungi (Mycena s.s.) driven by repeated elements and novel gene families across ecological guilds.</title>
        <authorList>
            <consortium name="Lawrence Berkeley National Laboratory"/>
            <person name="Harder C.B."/>
            <person name="Miyauchi S."/>
            <person name="Viragh M."/>
            <person name="Kuo A."/>
            <person name="Thoen E."/>
            <person name="Andreopoulos B."/>
            <person name="Lu D."/>
            <person name="Skrede I."/>
            <person name="Drula E."/>
            <person name="Henrissat B."/>
            <person name="Morin E."/>
            <person name="Kohler A."/>
            <person name="Barry K."/>
            <person name="LaButti K."/>
            <person name="Morin E."/>
            <person name="Salamov A."/>
            <person name="Lipzen A."/>
            <person name="Mereny Z."/>
            <person name="Hegedus B."/>
            <person name="Baldrian P."/>
            <person name="Stursova M."/>
            <person name="Weitz H."/>
            <person name="Taylor A."/>
            <person name="Grigoriev I.V."/>
            <person name="Nagy L.G."/>
            <person name="Martin F."/>
            <person name="Kauserud H."/>
        </authorList>
    </citation>
    <scope>NUCLEOTIDE SEQUENCE</scope>
    <source>
        <strain evidence="8">9284</strain>
    </source>
</reference>
<keyword evidence="9" id="KW-1185">Reference proteome</keyword>
<dbReference type="InterPro" id="IPR000340">
    <property type="entry name" value="Dual-sp_phosphatase_cat-dom"/>
</dbReference>
<protein>
    <recommendedName>
        <fullName evidence="2">protein-tyrosine-phosphatase</fullName>
        <ecNumber evidence="2">3.1.3.48</ecNumber>
    </recommendedName>
</protein>
<dbReference type="PANTHER" id="PTHR45848">
    <property type="entry name" value="DUAL SPECIFICITY PROTEIN PHOSPHATASE 12 FAMILY MEMBER"/>
    <property type="match status" value="1"/>
</dbReference>
<feature type="region of interest" description="Disordered" evidence="5">
    <location>
        <begin position="320"/>
        <end position="345"/>
    </location>
</feature>
<feature type="domain" description="Tyrosine-protein phosphatase" evidence="6">
    <location>
        <begin position="5"/>
        <end position="146"/>
    </location>
</feature>
<sequence length="396" mass="42651">MICDTPSVDEVLDGQVYLSNLSAARCEGTKKDLGITHVLSVCPDYPSTGPNHLCIPVDDSEYADLLYHLAGACRFIEEALKEGGRVLIHCVMGISRSTTVLAAYLMKTRSLSTSAATSFIRARRPCVQPNYGFLKQLETFEQCGYAPAATHPAYISWKRRQKQDVTNFLNRLFDTAPIVPRALFLSSVFPSEPDQAEVILAEFEITHVLSVSPAEAPTLPPYVRHLHLDVCHGEADPVLLALPEACAFLRDAFASGGRILVHSLLESRACTVVGAYLMSTRKICPTEATEVIRSALPLFDPTPNCNFTRHLKSFQACKYDPKHPSNSTSSSGHARAQPPLAAPPDLLSMTRTAASVMSDTGLDVGAFGAALAAIHQKAAQGLVPPRAPPTAAAISA</sequence>
<dbReference type="InterPro" id="IPR000387">
    <property type="entry name" value="Tyr_Pase_dom"/>
</dbReference>
<dbReference type="Gene3D" id="3.90.190.10">
    <property type="entry name" value="Protein tyrosine phosphatase superfamily"/>
    <property type="match status" value="2"/>
</dbReference>
<dbReference type="PROSITE" id="PS50054">
    <property type="entry name" value="TYR_PHOSPHATASE_DUAL"/>
    <property type="match status" value="1"/>
</dbReference>
<evidence type="ECO:0000259" key="7">
    <source>
        <dbReference type="PROSITE" id="PS50056"/>
    </source>
</evidence>
<feature type="compositionally biased region" description="Low complexity" evidence="5">
    <location>
        <begin position="334"/>
        <end position="345"/>
    </location>
</feature>
<dbReference type="PROSITE" id="PS00383">
    <property type="entry name" value="TYR_PHOSPHATASE_1"/>
    <property type="match status" value="1"/>
</dbReference>
<dbReference type="InterPro" id="IPR029021">
    <property type="entry name" value="Prot-tyrosine_phosphatase-like"/>
</dbReference>
<dbReference type="InterPro" id="IPR016130">
    <property type="entry name" value="Tyr_Pase_AS"/>
</dbReference>
<dbReference type="EMBL" id="JARKIF010000032">
    <property type="protein sequence ID" value="KAJ7611747.1"/>
    <property type="molecule type" value="Genomic_DNA"/>
</dbReference>
<dbReference type="AlphaFoldDB" id="A0AAD7B709"/>
<evidence type="ECO:0000256" key="3">
    <source>
        <dbReference type="ARBA" id="ARBA00022801"/>
    </source>
</evidence>
<evidence type="ECO:0000313" key="9">
    <source>
        <dbReference type="Proteomes" id="UP001221142"/>
    </source>
</evidence>
<dbReference type="GO" id="GO:0004725">
    <property type="term" value="F:protein tyrosine phosphatase activity"/>
    <property type="evidence" value="ECO:0007669"/>
    <property type="project" value="UniProtKB-EC"/>
</dbReference>
<dbReference type="CDD" id="cd14498">
    <property type="entry name" value="DSP"/>
    <property type="match status" value="2"/>
</dbReference>